<comment type="caution">
    <text evidence="1">The sequence shown here is derived from an EMBL/GenBank/DDBJ whole genome shotgun (WGS) entry which is preliminary data.</text>
</comment>
<dbReference type="EMBL" id="ACDC03000014">
    <property type="protein sequence ID" value="KGE62834.1"/>
    <property type="molecule type" value="Genomic_DNA"/>
</dbReference>
<evidence type="ECO:0000313" key="2">
    <source>
        <dbReference type="Proteomes" id="UP000003301"/>
    </source>
</evidence>
<evidence type="ECO:0000313" key="1">
    <source>
        <dbReference type="EMBL" id="KGE62834.1"/>
    </source>
</evidence>
<sequence length="34" mass="3755">MEILDKKSNRMSRVIVGVFEANLLASFAEITANS</sequence>
<proteinExistence type="predicted"/>
<dbReference type="Proteomes" id="UP000003301">
    <property type="component" value="Unassembled WGS sequence"/>
</dbReference>
<organism evidence="1 2">
    <name type="scientific">Fusobacterium periodonticum 2_1_31</name>
    <dbReference type="NCBI Taxonomy" id="469599"/>
    <lineage>
        <taxon>Bacteria</taxon>
        <taxon>Fusobacteriati</taxon>
        <taxon>Fusobacteriota</taxon>
        <taxon>Fusobacteriia</taxon>
        <taxon>Fusobacteriales</taxon>
        <taxon>Fusobacteriaceae</taxon>
        <taxon>Fusobacterium</taxon>
    </lineage>
</organism>
<accession>A0ABR4WLQ4</accession>
<protein>
    <submittedName>
        <fullName evidence="1">Uncharacterized protein</fullName>
    </submittedName>
</protein>
<reference evidence="1" key="1">
    <citation type="submission" date="2013-05" db="EMBL/GenBank/DDBJ databases">
        <title>The Genome Sequence of Fusobacterium sp. 2_1_31.</title>
        <authorList>
            <consortium name="The Broad Institute Genomics Platform"/>
            <person name="Earl A."/>
            <person name="Ward D."/>
            <person name="Feldgarden M."/>
            <person name="Gevers D."/>
            <person name="Ambrose C."/>
            <person name="Strauss J."/>
            <person name="Allen-Vercoe E."/>
            <person name="Walker B."/>
            <person name="Young S."/>
            <person name="Zeng Q."/>
            <person name="Gargeya S."/>
            <person name="Fitzgerald M."/>
            <person name="Haas B."/>
            <person name="Abouelleil A."/>
            <person name="Allen A.W."/>
            <person name="Alvarado L."/>
            <person name="Arachchi H.M."/>
            <person name="Berlin A.M."/>
            <person name="Chapman S.B."/>
            <person name="Gainer-Dewar J."/>
            <person name="Goldberg J."/>
            <person name="Griggs A."/>
            <person name="Gujja S."/>
            <person name="Hansen M."/>
            <person name="Howarth C."/>
            <person name="Imamovic A."/>
            <person name="Ireland A."/>
            <person name="Larimer J."/>
            <person name="McCowan C."/>
            <person name="Murphy C."/>
            <person name="Pearson M."/>
            <person name="Poon T.W."/>
            <person name="Priest M."/>
            <person name="Roberts A."/>
            <person name="Saif S."/>
            <person name="Shea T."/>
            <person name="Sisk P."/>
            <person name="Sykes S."/>
            <person name="Wortman J."/>
            <person name="Nusbaum C."/>
            <person name="Birren B."/>
        </authorList>
    </citation>
    <scope>NUCLEOTIDE SEQUENCE [LARGE SCALE GENOMIC DNA]</scope>
    <source>
        <strain evidence="1">2_1_31</strain>
    </source>
</reference>
<gene>
    <name evidence="1" type="ORF">FSAG_002343</name>
</gene>
<name>A0ABR4WLQ4_9FUSO</name>
<keyword evidence="2" id="KW-1185">Reference proteome</keyword>